<evidence type="ECO:0000313" key="2">
    <source>
        <dbReference type="Proteomes" id="UP000297225"/>
    </source>
</evidence>
<organism evidence="1 2">
    <name type="scientific">Porphyromonas levii</name>
    <dbReference type="NCBI Taxonomy" id="28114"/>
    <lineage>
        <taxon>Bacteria</taxon>
        <taxon>Pseudomonadati</taxon>
        <taxon>Bacteroidota</taxon>
        <taxon>Bacteroidia</taxon>
        <taxon>Bacteroidales</taxon>
        <taxon>Porphyromonadaceae</taxon>
        <taxon>Porphyromonas</taxon>
    </lineage>
</organism>
<accession>A0A4Y8WLJ3</accession>
<dbReference type="STRING" id="1122973.GCA_000379925_00964"/>
<dbReference type="AlphaFoldDB" id="A0A4Y8WLJ3"/>
<evidence type="ECO:0000313" key="1">
    <source>
        <dbReference type="EMBL" id="TFH93857.1"/>
    </source>
</evidence>
<gene>
    <name evidence="1" type="ORF">E4P47_09895</name>
</gene>
<dbReference type="RefSeq" id="WP_018358216.1">
    <property type="nucleotide sequence ID" value="NZ_CP197400.1"/>
</dbReference>
<dbReference type="Proteomes" id="UP000297225">
    <property type="component" value="Unassembled WGS sequence"/>
</dbReference>
<proteinExistence type="predicted"/>
<sequence length="121" mass="13228">MKKFFLFVVCAFCALSSYASQEAPTVDVNLNSREVLYAKFQIDLGDFSDSFLESGENALNDLLQLGECMKALECSVTLTGKAGIFDTGVEVSVTVTGPSDEVMAKAKKLLKQLQEMIDDVR</sequence>
<comment type="caution">
    <text evidence="1">The sequence shown here is derived from an EMBL/GenBank/DDBJ whole genome shotgun (WGS) entry which is preliminary data.</text>
</comment>
<dbReference type="GeneID" id="66797119"/>
<name>A0A4Y8WLJ3_9PORP</name>
<keyword evidence="2" id="KW-1185">Reference proteome</keyword>
<reference evidence="1 2" key="1">
    <citation type="submission" date="2019-03" db="EMBL/GenBank/DDBJ databases">
        <title>Porphyromonas levii Isolated from the Uterus of Dairy Cows.</title>
        <authorList>
            <person name="Francis A.M."/>
        </authorList>
    </citation>
    <scope>NUCLEOTIDE SEQUENCE [LARGE SCALE GENOMIC DNA]</scope>
    <source>
        <strain evidence="1 2">AF5678</strain>
    </source>
</reference>
<dbReference type="EMBL" id="SPNC01000287">
    <property type="protein sequence ID" value="TFH93857.1"/>
    <property type="molecule type" value="Genomic_DNA"/>
</dbReference>
<protein>
    <submittedName>
        <fullName evidence="1">Uncharacterized protein</fullName>
    </submittedName>
</protein>